<dbReference type="Gene3D" id="1.10.10.10">
    <property type="entry name" value="Winged helix-like DNA-binding domain superfamily/Winged helix DNA-binding domain"/>
    <property type="match status" value="1"/>
</dbReference>
<dbReference type="RefSeq" id="WP_201682667.1">
    <property type="nucleotide sequence ID" value="NZ_JAEQNA010000001.1"/>
</dbReference>
<dbReference type="SUPFAM" id="SSF46785">
    <property type="entry name" value="Winged helix' DNA-binding domain"/>
    <property type="match status" value="1"/>
</dbReference>
<gene>
    <name evidence="6" type="ORF">JI739_04750</name>
</gene>
<dbReference type="AlphaFoldDB" id="A0A936ZG58"/>
<dbReference type="EMBL" id="JAEQNA010000001">
    <property type="protein sequence ID" value="MBL0419653.1"/>
    <property type="molecule type" value="Genomic_DNA"/>
</dbReference>
<dbReference type="PROSITE" id="PS51078">
    <property type="entry name" value="ICLR_ED"/>
    <property type="match status" value="1"/>
</dbReference>
<dbReference type="InterPro" id="IPR013196">
    <property type="entry name" value="HTH_11"/>
</dbReference>
<keyword evidence="2" id="KW-0238">DNA-binding</keyword>
<dbReference type="Pfam" id="PF08279">
    <property type="entry name" value="HTH_11"/>
    <property type="match status" value="1"/>
</dbReference>
<dbReference type="Gene3D" id="3.30.450.40">
    <property type="match status" value="1"/>
</dbReference>
<keyword evidence="7" id="KW-1185">Reference proteome</keyword>
<name>A0A936ZG58_9BURK</name>
<evidence type="ECO:0000313" key="6">
    <source>
        <dbReference type="EMBL" id="MBL0419653.1"/>
    </source>
</evidence>
<keyword evidence="1" id="KW-0805">Transcription regulation</keyword>
<reference evidence="6" key="1">
    <citation type="submission" date="2021-01" db="EMBL/GenBank/DDBJ databases">
        <title>Ramlibacter sp. strain AW1 16S ribosomal RNA gene Genome sequencing and assembly.</title>
        <authorList>
            <person name="Kang M."/>
        </authorList>
    </citation>
    <scope>NUCLEOTIDE SEQUENCE</scope>
    <source>
        <strain evidence="6">AW1</strain>
    </source>
</reference>
<keyword evidence="3" id="KW-0804">Transcription</keyword>
<dbReference type="PANTHER" id="PTHR30136:SF24">
    <property type="entry name" value="HTH-TYPE TRANSCRIPTIONAL REPRESSOR ALLR"/>
    <property type="match status" value="1"/>
</dbReference>
<dbReference type="InterPro" id="IPR005471">
    <property type="entry name" value="Tscrpt_reg_IclR_N"/>
</dbReference>
<dbReference type="Pfam" id="PF01614">
    <property type="entry name" value="IclR_C"/>
    <property type="match status" value="1"/>
</dbReference>
<protein>
    <submittedName>
        <fullName evidence="6">HTH domain-containing protein</fullName>
    </submittedName>
</protein>
<dbReference type="InterPro" id="IPR029016">
    <property type="entry name" value="GAF-like_dom_sf"/>
</dbReference>
<dbReference type="Proteomes" id="UP000613011">
    <property type="component" value="Unassembled WGS sequence"/>
</dbReference>
<dbReference type="GO" id="GO:0003677">
    <property type="term" value="F:DNA binding"/>
    <property type="evidence" value="ECO:0007669"/>
    <property type="project" value="UniProtKB-KW"/>
</dbReference>
<evidence type="ECO:0000256" key="2">
    <source>
        <dbReference type="ARBA" id="ARBA00023125"/>
    </source>
</evidence>
<evidence type="ECO:0000313" key="7">
    <source>
        <dbReference type="Proteomes" id="UP000613011"/>
    </source>
</evidence>
<feature type="domain" description="HTH iclR-type" evidence="4">
    <location>
        <begin position="1"/>
        <end position="62"/>
    </location>
</feature>
<evidence type="ECO:0000259" key="5">
    <source>
        <dbReference type="PROSITE" id="PS51078"/>
    </source>
</evidence>
<dbReference type="GO" id="GO:0003700">
    <property type="term" value="F:DNA-binding transcription factor activity"/>
    <property type="evidence" value="ECO:0007669"/>
    <property type="project" value="TreeGrafter"/>
</dbReference>
<accession>A0A936ZG58</accession>
<dbReference type="GO" id="GO:0045892">
    <property type="term" value="P:negative regulation of DNA-templated transcription"/>
    <property type="evidence" value="ECO:0007669"/>
    <property type="project" value="TreeGrafter"/>
</dbReference>
<comment type="caution">
    <text evidence="6">The sequence shown here is derived from an EMBL/GenBank/DDBJ whole genome shotgun (WGS) entry which is preliminary data.</text>
</comment>
<dbReference type="InterPro" id="IPR036390">
    <property type="entry name" value="WH_DNA-bd_sf"/>
</dbReference>
<dbReference type="InterPro" id="IPR036388">
    <property type="entry name" value="WH-like_DNA-bd_sf"/>
</dbReference>
<dbReference type="InterPro" id="IPR014757">
    <property type="entry name" value="Tscrpt_reg_IclR_C"/>
</dbReference>
<evidence type="ECO:0000256" key="3">
    <source>
        <dbReference type="ARBA" id="ARBA00023163"/>
    </source>
</evidence>
<dbReference type="PROSITE" id="PS51077">
    <property type="entry name" value="HTH_ICLR"/>
    <property type="match status" value="1"/>
</dbReference>
<proteinExistence type="predicted"/>
<evidence type="ECO:0000259" key="4">
    <source>
        <dbReference type="PROSITE" id="PS51077"/>
    </source>
</evidence>
<organism evidence="6 7">
    <name type="scientific">Ramlibacter aurantiacus</name>
    <dbReference type="NCBI Taxonomy" id="2801330"/>
    <lineage>
        <taxon>Bacteria</taxon>
        <taxon>Pseudomonadati</taxon>
        <taxon>Pseudomonadota</taxon>
        <taxon>Betaproteobacteria</taxon>
        <taxon>Burkholderiales</taxon>
        <taxon>Comamonadaceae</taxon>
        <taxon>Ramlibacter</taxon>
    </lineage>
</organism>
<dbReference type="PANTHER" id="PTHR30136">
    <property type="entry name" value="HELIX-TURN-HELIX TRANSCRIPTIONAL REGULATOR, ICLR FAMILY"/>
    <property type="match status" value="1"/>
</dbReference>
<dbReference type="SUPFAM" id="SSF55781">
    <property type="entry name" value="GAF domain-like"/>
    <property type="match status" value="1"/>
</dbReference>
<sequence>MTERHRMLRILEAFSLEQPIVTPAALMAHLGASRATIYRDLQQLAAAGLIERVDTRGYALGPRIVELDRQIRLADPLLQAAGELPAVLARDTNGIVLLCRLHDNKVMCILEVTEPDAPIQSSYQRGRAMPLYRGATSKAILAQLSRVQLGELVANDSRALDDAGLPHSADDLYEALAPLREQGHVVTREEVDSAVMGLAVPLLSGRRLLGSLSVVIPSPASLATEARALTLLKSASRRIEARIETAAQEWQQRGGHGRA</sequence>
<evidence type="ECO:0000256" key="1">
    <source>
        <dbReference type="ARBA" id="ARBA00023015"/>
    </source>
</evidence>
<dbReference type="InterPro" id="IPR050707">
    <property type="entry name" value="HTH_MetabolicPath_Reg"/>
</dbReference>
<feature type="domain" description="IclR-ED" evidence="5">
    <location>
        <begin position="63"/>
        <end position="256"/>
    </location>
</feature>